<dbReference type="RefSeq" id="WP_106500866.1">
    <property type="nucleotide sequence ID" value="NZ_PXVC01000095.1"/>
</dbReference>
<evidence type="ECO:0000313" key="1">
    <source>
        <dbReference type="EMBL" id="PSI00618.1"/>
    </source>
</evidence>
<sequence>MNATGVAQARRLAAKQKKKGYGSIASAQRAVAADVALIRKGSWVRRRRNGTSPQFGSAKQKAAARNLRSAYRSWL</sequence>
<organism evidence="1 2">
    <name type="scientific">Synechococcus lacustris str. Tous</name>
    <dbReference type="NCBI Taxonomy" id="1910958"/>
    <lineage>
        <taxon>Bacteria</taxon>
        <taxon>Bacillati</taxon>
        <taxon>Cyanobacteriota</taxon>
        <taxon>Cyanophyceae</taxon>
        <taxon>Synechococcales</taxon>
        <taxon>Synechococcaceae</taxon>
        <taxon>Synechococcus</taxon>
    </lineage>
</organism>
<dbReference type="Proteomes" id="UP000240206">
    <property type="component" value="Unassembled WGS sequence"/>
</dbReference>
<proteinExistence type="predicted"/>
<keyword evidence="2" id="KW-1185">Reference proteome</keyword>
<evidence type="ECO:0000313" key="2">
    <source>
        <dbReference type="Proteomes" id="UP000240206"/>
    </source>
</evidence>
<gene>
    <name evidence="1" type="ORF">C7K08_12185</name>
</gene>
<dbReference type="AlphaFoldDB" id="A0A2P7EBN9"/>
<name>A0A2P7EBN9_9SYNE</name>
<reference evidence="2" key="1">
    <citation type="submission" date="2018-03" db="EMBL/GenBank/DDBJ databases">
        <title>Ecological and genomic features of two cosmopolitan and abundant freshwater picocyanobacteria.</title>
        <authorList>
            <person name="Cabello-Yeves P.J."/>
            <person name="Picazo A."/>
            <person name="Camacho A."/>
            <person name="Callieri C."/>
            <person name="Rosselli R."/>
            <person name="Roda-Garcia J."/>
            <person name="Coutinho F.H."/>
            <person name="Rodriguez-Valera F."/>
        </authorList>
    </citation>
    <scope>NUCLEOTIDE SEQUENCE [LARGE SCALE GENOMIC DNA]</scope>
    <source>
        <strain evidence="2">Tous</strain>
    </source>
</reference>
<dbReference type="EMBL" id="PXVC01000095">
    <property type="protein sequence ID" value="PSI00618.1"/>
    <property type="molecule type" value="Genomic_DNA"/>
</dbReference>
<accession>A0A2P7EBN9</accession>
<comment type="caution">
    <text evidence="1">The sequence shown here is derived from an EMBL/GenBank/DDBJ whole genome shotgun (WGS) entry which is preliminary data.</text>
</comment>
<protein>
    <submittedName>
        <fullName evidence="1">Uncharacterized protein</fullName>
    </submittedName>
</protein>